<proteinExistence type="predicted"/>
<feature type="compositionally biased region" description="Basic and acidic residues" evidence="1">
    <location>
        <begin position="1"/>
        <end position="12"/>
    </location>
</feature>
<sequence length="74" mass="8216">MHDDRRGERSIKGECTSSIVEEDTRDSERTKELALIGSMIYDVVDPLIVEQQRAVPGQDTSILPAIGCFALHES</sequence>
<evidence type="ECO:0000313" key="2">
    <source>
        <dbReference type="EMBL" id="KAG0521864.1"/>
    </source>
</evidence>
<dbReference type="EMBL" id="CM027687">
    <property type="protein sequence ID" value="KAG0521864.1"/>
    <property type="molecule type" value="Genomic_DNA"/>
</dbReference>
<name>A0A921QGR0_SORBI</name>
<organism evidence="2 3">
    <name type="scientific">Sorghum bicolor</name>
    <name type="common">Sorghum</name>
    <name type="synonym">Sorghum vulgare</name>
    <dbReference type="NCBI Taxonomy" id="4558"/>
    <lineage>
        <taxon>Eukaryota</taxon>
        <taxon>Viridiplantae</taxon>
        <taxon>Streptophyta</taxon>
        <taxon>Embryophyta</taxon>
        <taxon>Tracheophyta</taxon>
        <taxon>Spermatophyta</taxon>
        <taxon>Magnoliopsida</taxon>
        <taxon>Liliopsida</taxon>
        <taxon>Poales</taxon>
        <taxon>Poaceae</taxon>
        <taxon>PACMAD clade</taxon>
        <taxon>Panicoideae</taxon>
        <taxon>Andropogonodae</taxon>
        <taxon>Andropogoneae</taxon>
        <taxon>Sorghinae</taxon>
        <taxon>Sorghum</taxon>
    </lineage>
</organism>
<reference evidence="2" key="1">
    <citation type="journal article" date="2019" name="BMC Genomics">
        <title>A new reference genome for Sorghum bicolor reveals high levels of sequence similarity between sweet and grain genotypes: implications for the genetics of sugar metabolism.</title>
        <authorList>
            <person name="Cooper E.A."/>
            <person name="Brenton Z.W."/>
            <person name="Flinn B.S."/>
            <person name="Jenkins J."/>
            <person name="Shu S."/>
            <person name="Flowers D."/>
            <person name="Luo F."/>
            <person name="Wang Y."/>
            <person name="Xia P."/>
            <person name="Barry K."/>
            <person name="Daum C."/>
            <person name="Lipzen A."/>
            <person name="Yoshinaga Y."/>
            <person name="Schmutz J."/>
            <person name="Saski C."/>
            <person name="Vermerris W."/>
            <person name="Kresovich S."/>
        </authorList>
    </citation>
    <scope>NUCLEOTIDE SEQUENCE</scope>
</reference>
<dbReference type="Proteomes" id="UP000807115">
    <property type="component" value="Chromosome 8"/>
</dbReference>
<evidence type="ECO:0000256" key="1">
    <source>
        <dbReference type="SAM" id="MobiDB-lite"/>
    </source>
</evidence>
<accession>A0A921QGR0</accession>
<evidence type="ECO:0000313" key="3">
    <source>
        <dbReference type="Proteomes" id="UP000807115"/>
    </source>
</evidence>
<feature type="region of interest" description="Disordered" evidence="1">
    <location>
        <begin position="1"/>
        <end position="27"/>
    </location>
</feature>
<comment type="caution">
    <text evidence="2">The sequence shown here is derived from an EMBL/GenBank/DDBJ whole genome shotgun (WGS) entry which is preliminary data.</text>
</comment>
<reference evidence="2" key="2">
    <citation type="submission" date="2020-10" db="EMBL/GenBank/DDBJ databases">
        <authorList>
            <person name="Cooper E.A."/>
            <person name="Brenton Z.W."/>
            <person name="Flinn B.S."/>
            <person name="Jenkins J."/>
            <person name="Shu S."/>
            <person name="Flowers D."/>
            <person name="Luo F."/>
            <person name="Wang Y."/>
            <person name="Xia P."/>
            <person name="Barry K."/>
            <person name="Daum C."/>
            <person name="Lipzen A."/>
            <person name="Yoshinaga Y."/>
            <person name="Schmutz J."/>
            <person name="Saski C."/>
            <person name="Vermerris W."/>
            <person name="Kresovich S."/>
        </authorList>
    </citation>
    <scope>NUCLEOTIDE SEQUENCE</scope>
</reference>
<gene>
    <name evidence="2" type="ORF">BDA96_08G198200</name>
</gene>
<dbReference type="AlphaFoldDB" id="A0A921QGR0"/>
<protein>
    <submittedName>
        <fullName evidence="2">Uncharacterized protein</fullName>
    </submittedName>
</protein>